<dbReference type="GO" id="GO:0006605">
    <property type="term" value="P:protein targeting"/>
    <property type="evidence" value="ECO:0007669"/>
    <property type="project" value="UniProtKB-UniRule"/>
</dbReference>
<sequence length="919" mass="96320">MSTSPGSGARWTRAIVSLLIMVGAFAAGWFMPPHLGLDLSGGTQIVLETQDGEDGTEANAENTDKVVEVLRNRIDSLGVSEATMSRSGENRIIVELPGVQDPTEAAEIIGQTAQLTFHPVLGVSAAGGTTGMGDFANAPADEANPPADATAEEGAEGGGESLSEEDLQALLGGQDTGGAGTAPPSQEAANPEDVALTLPDEQGNQLQLGAAAIKGDQVGGAEAALDEFQTSWLVNVEFRGDGRDAWQELTGQAACNEMSTPQRRVAIVLDNEVISSPEVVAEVACDVGMTGGRTSITGSFDQESANDLAVLIEGGSLPLPVEEVQRQTVGPTLGAEAIEASFIAGGIGILLTAAYITFAYRFAGFLASIALLCYTAIAYAALVALDATLTLPGLAGFVLAIGMAIDANVLIFERAREEYQRQEKVYAANKSAGMADASEKEQDEAAVGVLTRRRRRAIPPSLLKSFTTGTQKAWSAVLDTNITTLIAAGLLFFLASGTVQGFGVTLGLGTLASMISALLIARVLMEWAIVRSTPARRLWLIAAAALVVALVAVLSDGLDPDNPLLLVAGALAVLAASVAVVPLIVRKYPGSSGIARVSAVRAWLVKTNPDLMKRSTLWLGVSAAIAIVAIIGVFVRPPNYGVEFTGGRVMDFTVSEPVSADQAREIVADAGFPEAVVQESGDSGISVRTGQISDAEATEIERSLADEGGDVVRSSDEKIGPSMGDELRNKALIALIGALVLQMGYLAWRFRWSFGLSTMVALAFDIVVVVGLFAWLGKPIDGVFLAAILSVIGFSVNDSVVVFDRVRDEWAHDTKSPFSRIANTAVLHTLPRTVNSGIGGIFILATLAIFGGSSLTDFSIAMLVGLVSGMFSTVFVGTPLSIWLHKYDRTAAPHVVKERKTKQRKELRTVREETDGAIV</sequence>
<dbReference type="NCBIfam" id="NF009583">
    <property type="entry name" value="PRK13024.1-3"/>
    <property type="match status" value="1"/>
</dbReference>
<evidence type="ECO:0000256" key="5">
    <source>
        <dbReference type="ARBA" id="ARBA00022927"/>
    </source>
</evidence>
<dbReference type="OrthoDB" id="9774769at2"/>
<feature type="domain" description="Protein export membrane protein SecD/SecF C-terminal" evidence="12">
    <location>
        <begin position="322"/>
        <end position="425"/>
    </location>
</feature>
<organism evidence="15 16">
    <name type="scientific">Actinorugispora endophytica</name>
    <dbReference type="NCBI Taxonomy" id="1605990"/>
    <lineage>
        <taxon>Bacteria</taxon>
        <taxon>Bacillati</taxon>
        <taxon>Actinomycetota</taxon>
        <taxon>Actinomycetes</taxon>
        <taxon>Streptosporangiales</taxon>
        <taxon>Nocardiopsidaceae</taxon>
        <taxon>Actinorugispora</taxon>
    </lineage>
</organism>
<dbReference type="InterPro" id="IPR022813">
    <property type="entry name" value="SecD/SecF_arch_bac"/>
</dbReference>
<feature type="transmembrane region" description="Helical" evidence="9">
    <location>
        <begin position="365"/>
        <end position="385"/>
    </location>
</feature>
<evidence type="ECO:0000256" key="11">
    <source>
        <dbReference type="SAM" id="MobiDB-lite"/>
    </source>
</evidence>
<evidence type="ECO:0000313" key="16">
    <source>
        <dbReference type="Proteomes" id="UP000295281"/>
    </source>
</evidence>
<dbReference type="Gene3D" id="1.20.1640.10">
    <property type="entry name" value="Multidrug efflux transporter AcrB transmembrane domain"/>
    <property type="match status" value="2"/>
</dbReference>
<comment type="subunit">
    <text evidence="10">Forms a complex with SecD. Part of the essential Sec protein translocation apparatus which comprises SecA, SecYEG and auxiliary proteins SecDF. Other proteins may also be involved.</text>
</comment>
<comment type="similarity">
    <text evidence="10">Belongs to the SecD/SecF family. SecF subfamily.</text>
</comment>
<keyword evidence="8 9" id="KW-0472">Membrane</keyword>
<dbReference type="GO" id="GO:0043952">
    <property type="term" value="P:protein transport by the Sec complex"/>
    <property type="evidence" value="ECO:0007669"/>
    <property type="project" value="UniProtKB-UniRule"/>
</dbReference>
<comment type="subunit">
    <text evidence="9">Forms a complex with SecF. Part of the essential Sec protein translocation apparatus which comprises SecA, SecYEG and auxiliary proteins SecDF. Other proteins may also be involved.</text>
</comment>
<comment type="caution">
    <text evidence="9">Lacks conserved residue(s) required for the propagation of feature annotation.</text>
</comment>
<dbReference type="AlphaFoldDB" id="A0A4R6UFP7"/>
<feature type="transmembrane region" description="Helical" evidence="9">
    <location>
        <begin position="834"/>
        <end position="852"/>
    </location>
</feature>
<protein>
    <recommendedName>
        <fullName evidence="9 10">Multifunctional fusion protein</fullName>
    </recommendedName>
    <domain>
        <recommendedName>
            <fullName evidence="9">Protein translocase subunit SecD</fullName>
        </recommendedName>
    </domain>
    <domain>
        <recommendedName>
            <fullName evidence="10">Protein-export membrane protein SecF</fullName>
        </recommendedName>
    </domain>
</protein>
<accession>A0A4R6UFP7</accession>
<dbReference type="InterPro" id="IPR048631">
    <property type="entry name" value="SecD_1st"/>
</dbReference>
<evidence type="ECO:0000256" key="3">
    <source>
        <dbReference type="ARBA" id="ARBA00022475"/>
    </source>
</evidence>
<dbReference type="SUPFAM" id="SSF82866">
    <property type="entry name" value="Multidrug efflux transporter AcrB transmembrane domain"/>
    <property type="match status" value="2"/>
</dbReference>
<evidence type="ECO:0000256" key="6">
    <source>
        <dbReference type="ARBA" id="ARBA00022989"/>
    </source>
</evidence>
<feature type="transmembrane region" description="Helical" evidence="9">
    <location>
        <begin position="501"/>
        <end position="525"/>
    </location>
</feature>
<dbReference type="InterPro" id="IPR022645">
    <property type="entry name" value="SecD/SecF_bac"/>
</dbReference>
<feature type="transmembrane region" description="Helical" evidence="9">
    <location>
        <begin position="858"/>
        <end position="884"/>
    </location>
</feature>
<evidence type="ECO:0000256" key="4">
    <source>
        <dbReference type="ARBA" id="ARBA00022692"/>
    </source>
</evidence>
<evidence type="ECO:0000256" key="1">
    <source>
        <dbReference type="ARBA" id="ARBA00004651"/>
    </source>
</evidence>
<feature type="transmembrane region" description="Helical" evidence="9">
    <location>
        <begin position="564"/>
        <end position="585"/>
    </location>
</feature>
<evidence type="ECO:0000313" key="15">
    <source>
        <dbReference type="EMBL" id="TDQ45611.1"/>
    </source>
</evidence>
<feature type="region of interest" description="Disordered" evidence="11">
    <location>
        <begin position="132"/>
        <end position="191"/>
    </location>
</feature>
<feature type="domain" description="Protein translocase subunit SecDF P1" evidence="13">
    <location>
        <begin position="64"/>
        <end position="120"/>
    </location>
</feature>
<dbReference type="Pfam" id="PF22599">
    <property type="entry name" value="SecDF_P1_head"/>
    <property type="match status" value="1"/>
</dbReference>
<feature type="transmembrane region" description="Helical" evidence="9">
    <location>
        <begin position="391"/>
        <end position="412"/>
    </location>
</feature>
<dbReference type="InterPro" id="IPR055344">
    <property type="entry name" value="SecD_SecF_C_bact"/>
</dbReference>
<dbReference type="HAMAP" id="MF_01463_B">
    <property type="entry name" value="SecD_B"/>
    <property type="match status" value="1"/>
</dbReference>
<feature type="transmembrane region" description="Helical" evidence="9">
    <location>
        <begin position="755"/>
        <end position="776"/>
    </location>
</feature>
<feature type="transmembrane region" description="Helical" evidence="9">
    <location>
        <begin position="731"/>
        <end position="748"/>
    </location>
</feature>
<dbReference type="EMBL" id="SNYN01000030">
    <property type="protein sequence ID" value="TDQ45611.1"/>
    <property type="molecule type" value="Genomic_DNA"/>
</dbReference>
<dbReference type="NCBIfam" id="TIGR00916">
    <property type="entry name" value="2A0604s01"/>
    <property type="match status" value="1"/>
</dbReference>
<dbReference type="HAMAP" id="MF_01464_B">
    <property type="entry name" value="SecF_B"/>
    <property type="match status" value="1"/>
</dbReference>
<keyword evidence="2 9" id="KW-0813">Transport</keyword>
<dbReference type="NCBIfam" id="TIGR00966">
    <property type="entry name" value="transloc_SecF"/>
    <property type="match status" value="1"/>
</dbReference>
<feature type="transmembrane region" description="Helical" evidence="9">
    <location>
        <begin position="616"/>
        <end position="635"/>
    </location>
</feature>
<evidence type="ECO:0000259" key="13">
    <source>
        <dbReference type="Pfam" id="PF21760"/>
    </source>
</evidence>
<dbReference type="InterPro" id="IPR048634">
    <property type="entry name" value="SecD_SecF_C"/>
</dbReference>
<evidence type="ECO:0000259" key="14">
    <source>
        <dbReference type="Pfam" id="PF22599"/>
    </source>
</evidence>
<feature type="transmembrane region" description="Helical" evidence="9">
    <location>
        <begin position="537"/>
        <end position="558"/>
    </location>
</feature>
<evidence type="ECO:0000256" key="9">
    <source>
        <dbReference type="HAMAP-Rule" id="MF_01463"/>
    </source>
</evidence>
<comment type="similarity">
    <text evidence="9">Belongs to the SecD/SecF family. SecD subfamily.</text>
</comment>
<dbReference type="Gene3D" id="3.30.70.3220">
    <property type="match status" value="1"/>
</dbReference>
<feature type="transmembrane region" description="Helical" evidence="9">
    <location>
        <begin position="12"/>
        <end position="31"/>
    </location>
</feature>
<proteinExistence type="inferred from homology"/>
<dbReference type="PANTHER" id="PTHR30081">
    <property type="entry name" value="PROTEIN-EXPORT MEMBRANE PROTEIN SEC"/>
    <property type="match status" value="1"/>
</dbReference>
<dbReference type="Gene3D" id="3.30.1360.200">
    <property type="match status" value="1"/>
</dbReference>
<dbReference type="InterPro" id="IPR005665">
    <property type="entry name" value="SecF_bac"/>
</dbReference>
<comment type="caution">
    <text evidence="15">The sequence shown here is derived from an EMBL/GenBank/DDBJ whole genome shotgun (WGS) entry which is preliminary data.</text>
</comment>
<gene>
    <name evidence="10" type="primary">secF</name>
    <name evidence="9" type="synonym">secD</name>
    <name evidence="15" type="ORF">EV190_13010</name>
</gene>
<feature type="transmembrane region" description="Helical" evidence="9">
    <location>
        <begin position="782"/>
        <end position="803"/>
    </location>
</feature>
<feature type="compositionally biased region" description="Low complexity" evidence="11">
    <location>
        <begin position="136"/>
        <end position="149"/>
    </location>
</feature>
<dbReference type="Pfam" id="PF02355">
    <property type="entry name" value="SecD_SecF_C"/>
    <property type="match status" value="2"/>
</dbReference>
<comment type="function">
    <text evidence="9">Part of the Sec protein translocase complex. Interacts with the SecYEG preprotein conducting channel. SecDF uses the proton motive force (PMF) to complete protein translocation after the ATP-dependent function of SecA.</text>
</comment>
<dbReference type="Proteomes" id="UP000295281">
    <property type="component" value="Unassembled WGS sequence"/>
</dbReference>
<feature type="transmembrane region" description="Helical" evidence="9">
    <location>
        <begin position="473"/>
        <end position="495"/>
    </location>
</feature>
<dbReference type="GO" id="GO:0005886">
    <property type="term" value="C:plasma membrane"/>
    <property type="evidence" value="ECO:0007669"/>
    <property type="project" value="UniProtKB-SubCell"/>
</dbReference>
<keyword evidence="7 9" id="KW-0811">Translocation</keyword>
<dbReference type="Pfam" id="PF07549">
    <property type="entry name" value="Sec_GG"/>
    <property type="match status" value="2"/>
</dbReference>
<keyword evidence="16" id="KW-1185">Reference proteome</keyword>
<evidence type="ECO:0000256" key="7">
    <source>
        <dbReference type="ARBA" id="ARBA00023010"/>
    </source>
</evidence>
<reference evidence="15 16" key="1">
    <citation type="submission" date="2019-03" db="EMBL/GenBank/DDBJ databases">
        <title>Genomic Encyclopedia of Type Strains, Phase IV (KMG-IV): sequencing the most valuable type-strain genomes for metagenomic binning, comparative biology and taxonomic classification.</title>
        <authorList>
            <person name="Goeker M."/>
        </authorList>
    </citation>
    <scope>NUCLEOTIDE SEQUENCE [LARGE SCALE GENOMIC DNA]</scope>
    <source>
        <strain evidence="15 16">DSM 46770</strain>
    </source>
</reference>
<keyword evidence="3 9" id="KW-1003">Cell membrane</keyword>
<dbReference type="InterPro" id="IPR022646">
    <property type="entry name" value="SecD/SecF_CS"/>
</dbReference>
<keyword evidence="6 9" id="KW-1133">Transmembrane helix</keyword>
<dbReference type="GO" id="GO:0065002">
    <property type="term" value="P:intracellular protein transmembrane transport"/>
    <property type="evidence" value="ECO:0007669"/>
    <property type="project" value="UniProtKB-UniRule"/>
</dbReference>
<feature type="transmembrane region" description="Helical" evidence="9">
    <location>
        <begin position="340"/>
        <end position="358"/>
    </location>
</feature>
<evidence type="ECO:0000256" key="8">
    <source>
        <dbReference type="ARBA" id="ARBA00023136"/>
    </source>
</evidence>
<dbReference type="GO" id="GO:0015450">
    <property type="term" value="F:protein-transporting ATPase activity"/>
    <property type="evidence" value="ECO:0007669"/>
    <property type="project" value="InterPro"/>
</dbReference>
<dbReference type="InterPro" id="IPR005791">
    <property type="entry name" value="SecD"/>
</dbReference>
<name>A0A4R6UFP7_9ACTN</name>
<dbReference type="NCBIfam" id="TIGR01129">
    <property type="entry name" value="secD"/>
    <property type="match status" value="1"/>
</dbReference>
<feature type="domain" description="Protein export membrane protein SecD/SecF C-terminal" evidence="12">
    <location>
        <begin position="702"/>
        <end position="886"/>
    </location>
</feature>
<dbReference type="PRINTS" id="PR01755">
    <property type="entry name" value="SECFTRNLCASE"/>
</dbReference>
<comment type="subcellular location">
    <subcellularLocation>
        <location evidence="1 9">Cell membrane</location>
        <topology evidence="1 9">Multi-pass membrane protein</topology>
    </subcellularLocation>
</comment>
<evidence type="ECO:0000256" key="10">
    <source>
        <dbReference type="HAMAP-Rule" id="MF_01464"/>
    </source>
</evidence>
<dbReference type="Pfam" id="PF21760">
    <property type="entry name" value="SecD_1st"/>
    <property type="match status" value="1"/>
</dbReference>
<evidence type="ECO:0000256" key="2">
    <source>
        <dbReference type="ARBA" id="ARBA00022448"/>
    </source>
</evidence>
<keyword evidence="5 9" id="KW-0653">Protein transport</keyword>
<dbReference type="PANTHER" id="PTHR30081:SF1">
    <property type="entry name" value="PROTEIN TRANSLOCASE SUBUNIT SECD"/>
    <property type="match status" value="1"/>
</dbReference>
<feature type="domain" description="SecDF P1 head subdomain" evidence="14">
    <location>
        <begin position="202"/>
        <end position="318"/>
    </location>
</feature>
<dbReference type="InterPro" id="IPR054384">
    <property type="entry name" value="SecDF_P1_head"/>
</dbReference>
<keyword evidence="4 9" id="KW-0812">Transmembrane</keyword>
<evidence type="ECO:0000259" key="12">
    <source>
        <dbReference type="Pfam" id="PF02355"/>
    </source>
</evidence>